<reference evidence="1 2" key="1">
    <citation type="submission" date="2017-12" db="EMBL/GenBank/DDBJ databases">
        <title>Characterization of six clinical isolates of Enterochimera gen. nov., a novel genus of the Yersiniaciae family and the three species Enterochimera arupensis sp. nov., Enterochimera coloradensis sp. nov, and Enterochimera californica sp. nov.</title>
        <authorList>
            <person name="Rossi A."/>
            <person name="Fisher M."/>
        </authorList>
    </citation>
    <scope>NUCLEOTIDE SEQUENCE [LARGE SCALE GENOMIC DNA]</scope>
    <source>
        <strain evidence="2">2015-Iso6</strain>
    </source>
</reference>
<protein>
    <submittedName>
        <fullName evidence="1">Uncharacterized protein</fullName>
    </submittedName>
</protein>
<accession>A0A2N5E0X7</accession>
<dbReference type="Proteomes" id="UP000234240">
    <property type="component" value="Unassembled WGS sequence"/>
</dbReference>
<evidence type="ECO:0000313" key="1">
    <source>
        <dbReference type="EMBL" id="PLR33969.1"/>
    </source>
</evidence>
<dbReference type="EMBL" id="PJZF01000015">
    <property type="protein sequence ID" value="PLR33969.1"/>
    <property type="molecule type" value="Genomic_DNA"/>
</dbReference>
<dbReference type="AlphaFoldDB" id="A0A2N5E0X7"/>
<keyword evidence="2" id="KW-1185">Reference proteome</keyword>
<comment type="caution">
    <text evidence="1">The sequence shown here is derived from an EMBL/GenBank/DDBJ whole genome shotgun (WGS) entry which is preliminary data.</text>
</comment>
<evidence type="ECO:0000313" key="2">
    <source>
        <dbReference type="Proteomes" id="UP000234240"/>
    </source>
</evidence>
<proteinExistence type="predicted"/>
<sequence>MPSQVMRRLIIVVASLRADIPDIGPGRENFSHAATNFGLTAAFVVKVPLKPSFIYRKNIIIDVTYKLI</sequence>
<organism evidence="1 2">
    <name type="scientific">Chimaeribacter californicus</name>
    <dbReference type="NCBI Taxonomy" id="2060067"/>
    <lineage>
        <taxon>Bacteria</taxon>
        <taxon>Pseudomonadati</taxon>
        <taxon>Pseudomonadota</taxon>
        <taxon>Gammaproteobacteria</taxon>
        <taxon>Enterobacterales</taxon>
        <taxon>Yersiniaceae</taxon>
        <taxon>Chimaeribacter</taxon>
    </lineage>
</organism>
<gene>
    <name evidence="1" type="ORF">CYR55_16050</name>
</gene>
<name>A0A2N5E0X7_9GAMM</name>